<dbReference type="AlphaFoldDB" id="A0A0R1PWX2"/>
<evidence type="ECO:0000313" key="1">
    <source>
        <dbReference type="EMBL" id="KRL34884.1"/>
    </source>
</evidence>
<dbReference type="PATRIC" id="fig|1423812.3.peg.1643"/>
<reference evidence="1 2" key="1">
    <citation type="journal article" date="2015" name="Genome Announc.">
        <title>Expanding the biotechnology potential of lactobacilli through comparative genomics of 213 strains and associated genera.</title>
        <authorList>
            <person name="Sun Z."/>
            <person name="Harris H.M."/>
            <person name="McCann A."/>
            <person name="Guo C."/>
            <person name="Argimon S."/>
            <person name="Zhang W."/>
            <person name="Yang X."/>
            <person name="Jeffery I.B."/>
            <person name="Cooney J.C."/>
            <person name="Kagawa T.F."/>
            <person name="Liu W."/>
            <person name="Song Y."/>
            <person name="Salvetti E."/>
            <person name="Wrobel A."/>
            <person name="Rasinkangas P."/>
            <person name="Parkhill J."/>
            <person name="Rea M.C."/>
            <person name="O'Sullivan O."/>
            <person name="Ritari J."/>
            <person name="Douillard F.P."/>
            <person name="Paul Ross R."/>
            <person name="Yang R."/>
            <person name="Briner A.E."/>
            <person name="Felis G.E."/>
            <person name="de Vos W.M."/>
            <person name="Barrangou R."/>
            <person name="Klaenhammer T.R."/>
            <person name="Caufield P.W."/>
            <person name="Cui Y."/>
            <person name="Zhang H."/>
            <person name="O'Toole P.W."/>
        </authorList>
    </citation>
    <scope>NUCLEOTIDE SEQUENCE [LARGE SCALE GENOMIC DNA]</scope>
    <source>
        <strain evidence="1 2">DSM 19971</strain>
    </source>
</reference>
<evidence type="ECO:0000313" key="2">
    <source>
        <dbReference type="Proteomes" id="UP000051155"/>
    </source>
</evidence>
<accession>A0A0R1PWX2</accession>
<sequence>MDLQERRKAMASYELVASVQHFDLFSDADAHQILRKNTRTQEQREYRLTPVNFIAFLSEIDLYNNSHQNTEKFVHHIEEHYLNIGNRIVR</sequence>
<dbReference type="EMBL" id="AZEG01000035">
    <property type="protein sequence ID" value="KRL34884.1"/>
    <property type="molecule type" value="Genomic_DNA"/>
</dbReference>
<dbReference type="Proteomes" id="UP000051155">
    <property type="component" value="Unassembled WGS sequence"/>
</dbReference>
<organism evidence="1 2">
    <name type="scientific">Liquorilactobacillus uvarum DSM 19971</name>
    <dbReference type="NCBI Taxonomy" id="1423812"/>
    <lineage>
        <taxon>Bacteria</taxon>
        <taxon>Bacillati</taxon>
        <taxon>Bacillota</taxon>
        <taxon>Bacilli</taxon>
        <taxon>Lactobacillales</taxon>
        <taxon>Lactobacillaceae</taxon>
        <taxon>Liquorilactobacillus</taxon>
    </lineage>
</organism>
<gene>
    <name evidence="1" type="ORF">FD20_GL001545</name>
</gene>
<keyword evidence="2" id="KW-1185">Reference proteome</keyword>
<comment type="caution">
    <text evidence="1">The sequence shown here is derived from an EMBL/GenBank/DDBJ whole genome shotgun (WGS) entry which is preliminary data.</text>
</comment>
<protein>
    <submittedName>
        <fullName evidence="1">Uncharacterized protein</fullName>
    </submittedName>
</protein>
<proteinExistence type="predicted"/>
<name>A0A0R1PWX2_9LACO</name>